<dbReference type="EMBL" id="OU892282">
    <property type="protein sequence ID" value="CAG9770234.1"/>
    <property type="molecule type" value="Genomic_DNA"/>
</dbReference>
<sequence>MPRIKKGSKVKPNDPQQAQIEEEIAVYNNLVARRDALTNQINRFQIFSVTKCTVLDNPVLEIDLKARLCRIEAMLDDFENSQQEIEQMCQNNNFKEADEQKQECEDFENLYYSNISNAKLILEQINALHVGPQLFKLV</sequence>
<proteinExistence type="predicted"/>
<dbReference type="OrthoDB" id="8036689at2759"/>
<accession>A0A9N9QRF7</accession>
<keyword evidence="2" id="KW-1185">Reference proteome</keyword>
<evidence type="ECO:0000313" key="2">
    <source>
        <dbReference type="Proteomes" id="UP001152799"/>
    </source>
</evidence>
<dbReference type="Proteomes" id="UP001152799">
    <property type="component" value="Chromosome 6"/>
</dbReference>
<organism evidence="1 2">
    <name type="scientific">Ceutorhynchus assimilis</name>
    <name type="common">cabbage seed weevil</name>
    <dbReference type="NCBI Taxonomy" id="467358"/>
    <lineage>
        <taxon>Eukaryota</taxon>
        <taxon>Metazoa</taxon>
        <taxon>Ecdysozoa</taxon>
        <taxon>Arthropoda</taxon>
        <taxon>Hexapoda</taxon>
        <taxon>Insecta</taxon>
        <taxon>Pterygota</taxon>
        <taxon>Neoptera</taxon>
        <taxon>Endopterygota</taxon>
        <taxon>Coleoptera</taxon>
        <taxon>Polyphaga</taxon>
        <taxon>Cucujiformia</taxon>
        <taxon>Curculionidae</taxon>
        <taxon>Ceutorhynchinae</taxon>
        <taxon>Ceutorhynchus</taxon>
    </lineage>
</organism>
<dbReference type="AlphaFoldDB" id="A0A9N9QRF7"/>
<reference evidence="1" key="1">
    <citation type="submission" date="2022-01" db="EMBL/GenBank/DDBJ databases">
        <authorList>
            <person name="King R."/>
        </authorList>
    </citation>
    <scope>NUCLEOTIDE SEQUENCE</scope>
</reference>
<name>A0A9N9QRF7_9CUCU</name>
<evidence type="ECO:0000313" key="1">
    <source>
        <dbReference type="EMBL" id="CAG9770234.1"/>
    </source>
</evidence>
<protein>
    <submittedName>
        <fullName evidence="1">Uncharacterized protein</fullName>
    </submittedName>
</protein>
<gene>
    <name evidence="1" type="ORF">CEUTPL_LOCUS10689</name>
</gene>